<keyword evidence="4" id="KW-1185">Reference proteome</keyword>
<proteinExistence type="predicted"/>
<keyword evidence="1" id="KW-0812">Transmembrane</keyword>
<feature type="transmembrane region" description="Helical" evidence="1">
    <location>
        <begin position="12"/>
        <end position="39"/>
    </location>
</feature>
<organism evidence="3 4">
    <name type="scientific">Polymorphobacter multimanifer</name>
    <dbReference type="NCBI Taxonomy" id="1070431"/>
    <lineage>
        <taxon>Bacteria</taxon>
        <taxon>Pseudomonadati</taxon>
        <taxon>Pseudomonadota</taxon>
        <taxon>Alphaproteobacteria</taxon>
        <taxon>Sphingomonadales</taxon>
        <taxon>Sphingosinicellaceae</taxon>
        <taxon>Polymorphobacter</taxon>
    </lineage>
</organism>
<feature type="domain" description="TadE-like" evidence="2">
    <location>
        <begin position="6"/>
        <end position="43"/>
    </location>
</feature>
<comment type="caution">
    <text evidence="3">The sequence shown here is derived from an EMBL/GenBank/DDBJ whole genome shotgun (WGS) entry which is preliminary data.</text>
</comment>
<evidence type="ECO:0000313" key="4">
    <source>
        <dbReference type="Proteomes" id="UP000538147"/>
    </source>
</evidence>
<dbReference type="EMBL" id="JACIIV010000027">
    <property type="protein sequence ID" value="MBB6228895.1"/>
    <property type="molecule type" value="Genomic_DNA"/>
</dbReference>
<evidence type="ECO:0000259" key="2">
    <source>
        <dbReference type="Pfam" id="PF07811"/>
    </source>
</evidence>
<dbReference type="Proteomes" id="UP000538147">
    <property type="component" value="Unassembled WGS sequence"/>
</dbReference>
<dbReference type="Pfam" id="PF07811">
    <property type="entry name" value="TadE"/>
    <property type="match status" value="1"/>
</dbReference>
<reference evidence="3 4" key="1">
    <citation type="submission" date="2020-08" db="EMBL/GenBank/DDBJ databases">
        <title>Genomic Encyclopedia of Type Strains, Phase IV (KMG-IV): sequencing the most valuable type-strain genomes for metagenomic binning, comparative biology and taxonomic classification.</title>
        <authorList>
            <person name="Goeker M."/>
        </authorList>
    </citation>
    <scope>NUCLEOTIDE SEQUENCE [LARGE SCALE GENOMIC DNA]</scope>
    <source>
        <strain evidence="3 4">DSM 102189</strain>
    </source>
</reference>
<evidence type="ECO:0000256" key="1">
    <source>
        <dbReference type="SAM" id="Phobius"/>
    </source>
</evidence>
<evidence type="ECO:0000313" key="3">
    <source>
        <dbReference type="EMBL" id="MBB6228895.1"/>
    </source>
</evidence>
<protein>
    <recommendedName>
        <fullName evidence="2">TadE-like domain-containing protein</fullName>
    </recommendedName>
</protein>
<name>A0A841LGH0_9SPHN</name>
<sequence>MLDACGSVAAEFALVVPLLFSLIFGAFEAASIAFSMNLMQHEAMVLARRLAVNTITPGEIAGQIQHNLPPWLRTHVSYTVAHTDIEQPRLNFITVQLSAAADDASLIVFFSRVLPWTIRATATAKQEVPFDG</sequence>
<dbReference type="InterPro" id="IPR012495">
    <property type="entry name" value="TadE-like_dom"/>
</dbReference>
<dbReference type="AlphaFoldDB" id="A0A841LGH0"/>
<keyword evidence="1" id="KW-1133">Transmembrane helix</keyword>
<gene>
    <name evidence="3" type="ORF">FHS79_003089</name>
</gene>
<accession>A0A841LGH0</accession>
<keyword evidence="1" id="KW-0472">Membrane</keyword>